<protein>
    <recommendedName>
        <fullName evidence="3">C2H2-type domain-containing protein</fullName>
    </recommendedName>
</protein>
<sequence length="381" mass="42991">MNLDLFHEDGGNRTPKTPYRKVGRSHEYSSVGTDSEEVDIPSKCDFSLGHFEVNRSHFESTTFINDTGHIDHTKFSTHPFIPRRPHIEYTDTPNLTLQQDDIFGILEYQSSPSNFASLPGIGIGLLTDDDAAYDENTSADLDYERMRHLQEQTGRDQMISNMLGVTHSKSPSPSSRSSVATLTDNSSILTPDSSQPSPSLRTSKGILASNPWELSFCSILSQYPKSSYNLSKPIECNHCTQCFNKATHYAEHLDRLMLIPKYDCPVPSCLHARIGFLKKMDLKIHISQIHLTKYNGCKKTEEKSKVRDKFGPKVFDRMMSYLNVCKVESCGRAFYRKDSLNRHMKLLHPLDTVSKGGVLNKKIGKKARGKKPRGKKTKGEI</sequence>
<reference evidence="5" key="1">
    <citation type="submission" date="2016-05" db="EMBL/GenBank/DDBJ databases">
        <title>Comparative genomics of biotechnologically important yeasts.</title>
        <authorList>
            <consortium name="DOE Joint Genome Institute"/>
            <person name="Riley R."/>
            <person name="Haridas S."/>
            <person name="Wolfe K.H."/>
            <person name="Lopes M.R."/>
            <person name="Hittinger C.T."/>
            <person name="Goker M."/>
            <person name="Salamov A."/>
            <person name="Wisecaver J."/>
            <person name="Long T.M."/>
            <person name="Aerts A.L."/>
            <person name="Barry K."/>
            <person name="Choi C."/>
            <person name="Clum A."/>
            <person name="Coughlan A.Y."/>
            <person name="Deshpande S."/>
            <person name="Douglass A.P."/>
            <person name="Hanson S.J."/>
            <person name="Klenk H.-P."/>
            <person name="Labutti K."/>
            <person name="Lapidus A."/>
            <person name="Lindquist E."/>
            <person name="Lipzen A."/>
            <person name="Meier-Kolthoff J.P."/>
            <person name="Ohm R.A."/>
            <person name="Otillar R.P."/>
            <person name="Pangilinan J."/>
            <person name="Peng Y."/>
            <person name="Rokas A."/>
            <person name="Rosa C.A."/>
            <person name="Scheuner C."/>
            <person name="Sibirny A.A."/>
            <person name="Slot J.C."/>
            <person name="Stielow J.B."/>
            <person name="Sun H."/>
            <person name="Kurtzman C.P."/>
            <person name="Blackwell M."/>
            <person name="Grigoriev I.V."/>
            <person name="Jeffries T.W."/>
        </authorList>
    </citation>
    <scope>NUCLEOTIDE SEQUENCE [LARGE SCALE GENOMIC DNA]</scope>
    <source>
        <strain evidence="5">NRRL Y-1933</strain>
    </source>
</reference>
<dbReference type="InterPro" id="IPR013087">
    <property type="entry name" value="Znf_C2H2_type"/>
</dbReference>
<evidence type="ECO:0000256" key="1">
    <source>
        <dbReference type="PROSITE-ProRule" id="PRU00042"/>
    </source>
</evidence>
<evidence type="ECO:0000259" key="3">
    <source>
        <dbReference type="PROSITE" id="PS50157"/>
    </source>
</evidence>
<proteinExistence type="predicted"/>
<feature type="domain" description="C2H2-type" evidence="3">
    <location>
        <begin position="323"/>
        <end position="348"/>
    </location>
</feature>
<dbReference type="PROSITE" id="PS00028">
    <property type="entry name" value="ZINC_FINGER_C2H2_1"/>
    <property type="match status" value="1"/>
</dbReference>
<dbReference type="Proteomes" id="UP000095085">
    <property type="component" value="Unassembled WGS sequence"/>
</dbReference>
<feature type="region of interest" description="Disordered" evidence="2">
    <location>
        <begin position="164"/>
        <end position="202"/>
    </location>
</feature>
<feature type="compositionally biased region" description="Polar residues" evidence="2">
    <location>
        <begin position="179"/>
        <end position="202"/>
    </location>
</feature>
<dbReference type="RefSeq" id="XP_020078634.1">
    <property type="nucleotide sequence ID" value="XM_020223354.1"/>
</dbReference>
<dbReference type="GO" id="GO:0008270">
    <property type="term" value="F:zinc ion binding"/>
    <property type="evidence" value="ECO:0007669"/>
    <property type="project" value="UniProtKB-KW"/>
</dbReference>
<dbReference type="EMBL" id="KV454538">
    <property type="protein sequence ID" value="ODV69567.1"/>
    <property type="molecule type" value="Genomic_DNA"/>
</dbReference>
<name>A0A1E4RQN0_9ASCO</name>
<dbReference type="Gene3D" id="3.30.160.60">
    <property type="entry name" value="Classic Zinc Finger"/>
    <property type="match status" value="1"/>
</dbReference>
<dbReference type="OrthoDB" id="6910977at2759"/>
<feature type="compositionally biased region" description="Low complexity" evidence="2">
    <location>
        <begin position="168"/>
        <end position="178"/>
    </location>
</feature>
<keyword evidence="1" id="KW-0479">Metal-binding</keyword>
<dbReference type="AlphaFoldDB" id="A0A1E4RQN0"/>
<gene>
    <name evidence="4" type="ORF">HYPBUDRAFT_3534</name>
</gene>
<keyword evidence="1" id="KW-0863">Zinc-finger</keyword>
<organism evidence="4 5">
    <name type="scientific">Hyphopichia burtonii NRRL Y-1933</name>
    <dbReference type="NCBI Taxonomy" id="984485"/>
    <lineage>
        <taxon>Eukaryota</taxon>
        <taxon>Fungi</taxon>
        <taxon>Dikarya</taxon>
        <taxon>Ascomycota</taxon>
        <taxon>Saccharomycotina</taxon>
        <taxon>Pichiomycetes</taxon>
        <taxon>Debaryomycetaceae</taxon>
        <taxon>Hyphopichia</taxon>
    </lineage>
</organism>
<dbReference type="STRING" id="984485.A0A1E4RQN0"/>
<evidence type="ECO:0000313" key="5">
    <source>
        <dbReference type="Proteomes" id="UP000095085"/>
    </source>
</evidence>
<evidence type="ECO:0000313" key="4">
    <source>
        <dbReference type="EMBL" id="ODV69567.1"/>
    </source>
</evidence>
<keyword evidence="5" id="KW-1185">Reference proteome</keyword>
<dbReference type="GeneID" id="30997903"/>
<evidence type="ECO:0000256" key="2">
    <source>
        <dbReference type="SAM" id="MobiDB-lite"/>
    </source>
</evidence>
<feature type="region of interest" description="Disordered" evidence="2">
    <location>
        <begin position="1"/>
        <end position="34"/>
    </location>
</feature>
<dbReference type="SMART" id="SM00355">
    <property type="entry name" value="ZnF_C2H2"/>
    <property type="match status" value="3"/>
</dbReference>
<dbReference type="PROSITE" id="PS50157">
    <property type="entry name" value="ZINC_FINGER_C2H2_2"/>
    <property type="match status" value="1"/>
</dbReference>
<keyword evidence="1" id="KW-0862">Zinc</keyword>
<feature type="compositionally biased region" description="Basic and acidic residues" evidence="2">
    <location>
        <begin position="1"/>
        <end position="11"/>
    </location>
</feature>
<accession>A0A1E4RQN0</accession>